<feature type="region of interest" description="Disordered" evidence="1">
    <location>
        <begin position="1"/>
        <end position="21"/>
    </location>
</feature>
<organism evidence="2 3">
    <name type="scientific">Boletus reticuloceps</name>
    <dbReference type="NCBI Taxonomy" id="495285"/>
    <lineage>
        <taxon>Eukaryota</taxon>
        <taxon>Fungi</taxon>
        <taxon>Dikarya</taxon>
        <taxon>Basidiomycota</taxon>
        <taxon>Agaricomycotina</taxon>
        <taxon>Agaricomycetes</taxon>
        <taxon>Agaricomycetidae</taxon>
        <taxon>Boletales</taxon>
        <taxon>Boletineae</taxon>
        <taxon>Boletaceae</taxon>
        <taxon>Boletoideae</taxon>
        <taxon>Boletus</taxon>
    </lineage>
</organism>
<dbReference type="PANTHER" id="PTHR31912:SF34">
    <property type="entry name" value="NOTOCHORD-RELATED PROTEIN"/>
    <property type="match status" value="1"/>
</dbReference>
<dbReference type="OrthoDB" id="2641988at2759"/>
<feature type="compositionally biased region" description="Pro residues" evidence="1">
    <location>
        <begin position="1030"/>
        <end position="1044"/>
    </location>
</feature>
<feature type="compositionally biased region" description="Acidic residues" evidence="1">
    <location>
        <begin position="1303"/>
        <end position="1316"/>
    </location>
</feature>
<dbReference type="EMBL" id="JAGFBS010000058">
    <property type="protein sequence ID" value="KAG6370022.1"/>
    <property type="molecule type" value="Genomic_DNA"/>
</dbReference>
<evidence type="ECO:0000313" key="2">
    <source>
        <dbReference type="EMBL" id="KAG6370022.1"/>
    </source>
</evidence>
<feature type="compositionally biased region" description="Basic and acidic residues" evidence="1">
    <location>
        <begin position="1008"/>
        <end position="1026"/>
    </location>
</feature>
<dbReference type="PANTHER" id="PTHR31912">
    <property type="entry name" value="IP13529P"/>
    <property type="match status" value="1"/>
</dbReference>
<gene>
    <name evidence="2" type="ORF">JVT61DRAFT_12541</name>
</gene>
<feature type="region of interest" description="Disordered" evidence="1">
    <location>
        <begin position="1296"/>
        <end position="1333"/>
    </location>
</feature>
<comment type="caution">
    <text evidence="2">The sequence shown here is derived from an EMBL/GenBank/DDBJ whole genome shotgun (WGS) entry which is preliminary data.</text>
</comment>
<name>A0A8I2YDR7_9AGAM</name>
<reference evidence="2" key="1">
    <citation type="submission" date="2021-03" db="EMBL/GenBank/DDBJ databases">
        <title>Evolutionary innovations through gain and loss of genes in the ectomycorrhizal Boletales.</title>
        <authorList>
            <person name="Wu G."/>
            <person name="Miyauchi S."/>
            <person name="Morin E."/>
            <person name="Yang Z.-L."/>
            <person name="Xu J."/>
            <person name="Martin F.M."/>
        </authorList>
    </citation>
    <scope>NUCLEOTIDE SEQUENCE</scope>
    <source>
        <strain evidence="2">BR01</strain>
    </source>
</reference>
<dbReference type="Proteomes" id="UP000683000">
    <property type="component" value="Unassembled WGS sequence"/>
</dbReference>
<protein>
    <submittedName>
        <fullName evidence="2">Uncharacterized protein</fullName>
    </submittedName>
</protein>
<feature type="region of interest" description="Disordered" evidence="1">
    <location>
        <begin position="989"/>
        <end position="1097"/>
    </location>
</feature>
<evidence type="ECO:0000256" key="1">
    <source>
        <dbReference type="SAM" id="MobiDB-lite"/>
    </source>
</evidence>
<accession>A0A8I2YDR7</accession>
<sequence length="1417" mass="158499">MEVTYPDVTTSSTLPILPPPIVDTGDSGVPLGQLWDEFQAERTILIDDYFDEIQRRIESGDSILSTVLRPLEDELELDDIDELDLVPPTGPGTMALMSMLLLGGPLDLLRPRRLPMPTIRYILGHQCRSPRLRFSQAQKVAVLTWAKELGAPDVPSMYAVKKTQERVMELLGAPTEKMTAASGTVFYLNAISKAIAMDFANPLTRFTMQEYPEDGQGRMSQVHHGDKMLHDLPDSLASPCVRIDHAVYFINELLQQLTGQYFIPKKFFQARMSPEGESMEPTILSHKVSKTAAGFAVDPEMIIAPVSTFFNTFEDLQRRAGESGIQFTASSIVFSNLMPNPLREKSGGQMVYTVPLIVFMDDVSGNISKQWNKHHVIYVSNATDNPIIAFDVKHQEEVMLIPYDLIVAGDNPMQAEECSHGGLRCNYLCRTCKVGGTNAEKKTNQGYISIFQCGELRTPQDTHAEIKRQIELSKLSGGAEKVKNAVSQTGIRDHATAAIVGRLLAVGKVLRKRVAGRPTLSEAEVTARLNSELDAFLGDESLDDRINPLLGMQGLDIHKDTPTEILHTILLGIVKYFWGQTAHILQKGQSLKIFQTRLESINKDGLNSPTLNADYIVRYKGGLIGKHFKSLAQVMPYLIYDLVPEKVLRGWSVIGKLVVLLWHMTIDDIEPYLATLSCVIDDFLTISAQCTPSIIVTKAKFHFLLHLPMFIRRFGPAVLFSTERYESFNHVFRLASIYSNRQAPSRDACQLFAEQDNIKHVVTGRFWRDLVTGKWVKAGSSVTKYFDEHPHQRRLLGFPEMEPPEVGVAHLLTCRNGNPEIVCLISWKETDAAKCTRSTVPAAQQENRFRKATSFIAAQGDKPKVGTHIVVKYGGGHHIGMVKEILVPSERCIASHVVINLWEFLPELHAQLRVPCIKHPAQEQNVVVPPLDLVDHMPTNSYIVNTSSLHNYRWIKAAVPCRIYDQIYAPLISDHTSLRLHAAHLLRSKKGKDDGTDGIDEAQPAEHPAFDHPNKASQGKGKEKAKAPLPQRPNNPNPHPPPLSFPSLAGRDVEGTPPPSPPRLPSGLHFPSSPFDTSGPPPAQPQQRKRSDSSEDLDAKAQLKRKKRFAVDTCQENQLDDHALDQFAQLDVPRMLIALKGKIMALDRKRDCNEAEVFIQSRGFKAILQDRLRTCLLSPNLSKYVDGLPEHLWGFLKKNPGIFKLPAKALEDPELSEIIDSLIKDVLTAQRSQIKLKLGSSIVKGHHISQLAKSLAQKDFIDVTTGQWARIAFLRQNFLLFDKLVAESTVKRMQLSASNLEPSQEEVDHDSLDSDDNNTNGPRAVDAAAAPGNSEERLWSSNQFWEFIDSLLDELRSDLELYSEEFRTKEWEKNFTEALQSDLKTFPASNRMSCVRPSDGNGIADWQCSLHQELVWL</sequence>
<keyword evidence="3" id="KW-1185">Reference proteome</keyword>
<proteinExistence type="predicted"/>
<evidence type="ECO:0000313" key="3">
    <source>
        <dbReference type="Proteomes" id="UP000683000"/>
    </source>
</evidence>